<keyword evidence="1" id="KW-0812">Transmembrane</keyword>
<dbReference type="RefSeq" id="WP_188801340.1">
    <property type="nucleotide sequence ID" value="NZ_BMOK01000001.1"/>
</dbReference>
<gene>
    <name evidence="3" type="ORF">GCM10007968_03840</name>
</gene>
<dbReference type="PROSITE" id="PS51257">
    <property type="entry name" value="PROKAR_LIPOPROTEIN"/>
    <property type="match status" value="1"/>
</dbReference>
<feature type="domain" description="DUF58" evidence="2">
    <location>
        <begin position="205"/>
        <end position="243"/>
    </location>
</feature>
<dbReference type="AlphaFoldDB" id="A0A917RZ10"/>
<accession>A0A917RZ10</accession>
<evidence type="ECO:0000313" key="3">
    <source>
        <dbReference type="EMBL" id="GGL43160.1"/>
    </source>
</evidence>
<protein>
    <recommendedName>
        <fullName evidence="2">DUF58 domain-containing protein</fullName>
    </recommendedName>
</protein>
<keyword evidence="1" id="KW-1133">Transmembrane helix</keyword>
<dbReference type="Proteomes" id="UP000654670">
    <property type="component" value="Unassembled WGS sequence"/>
</dbReference>
<feature type="transmembrane region" description="Helical" evidence="1">
    <location>
        <begin position="20"/>
        <end position="37"/>
    </location>
</feature>
<name>A0A917RZ10_9BACL</name>
<evidence type="ECO:0000259" key="2">
    <source>
        <dbReference type="Pfam" id="PF01882"/>
    </source>
</evidence>
<dbReference type="PANTHER" id="PTHR34351">
    <property type="entry name" value="SLR1927 PROTEIN-RELATED"/>
    <property type="match status" value="1"/>
</dbReference>
<feature type="transmembrane region" description="Helical" evidence="1">
    <location>
        <begin position="43"/>
        <end position="63"/>
    </location>
</feature>
<organism evidence="3 4">
    <name type="scientific">Sporolactobacillus putidus</name>
    <dbReference type="NCBI Taxonomy" id="492735"/>
    <lineage>
        <taxon>Bacteria</taxon>
        <taxon>Bacillati</taxon>
        <taxon>Bacillota</taxon>
        <taxon>Bacilli</taxon>
        <taxon>Bacillales</taxon>
        <taxon>Sporolactobacillaceae</taxon>
        <taxon>Sporolactobacillus</taxon>
    </lineage>
</organism>
<evidence type="ECO:0000256" key="1">
    <source>
        <dbReference type="SAM" id="Phobius"/>
    </source>
</evidence>
<comment type="caution">
    <text evidence="3">The sequence shown here is derived from an EMBL/GenBank/DDBJ whole genome shotgun (WGS) entry which is preliminary data.</text>
</comment>
<keyword evidence="4" id="KW-1185">Reference proteome</keyword>
<reference evidence="3" key="1">
    <citation type="journal article" date="2014" name="Int. J. Syst. Evol. Microbiol.">
        <title>Complete genome sequence of Corynebacterium casei LMG S-19264T (=DSM 44701T), isolated from a smear-ripened cheese.</title>
        <authorList>
            <consortium name="US DOE Joint Genome Institute (JGI-PGF)"/>
            <person name="Walter F."/>
            <person name="Albersmeier A."/>
            <person name="Kalinowski J."/>
            <person name="Ruckert C."/>
        </authorList>
    </citation>
    <scope>NUCLEOTIDE SEQUENCE</scope>
    <source>
        <strain evidence="3">JCM 15325</strain>
    </source>
</reference>
<proteinExistence type="predicted"/>
<dbReference type="EMBL" id="BMOK01000001">
    <property type="protein sequence ID" value="GGL43160.1"/>
    <property type="molecule type" value="Genomic_DNA"/>
</dbReference>
<sequence length="393" mass="44708">MKHSLQYFLKFRKSAFCQSVVMLAVFACMFAFAMFQGGFTGWFIFYAFLPFVLYMIFLVIYPFRLIEAERTIQEKELSAGDTMHVRIVLKRKWPAPFFLVTIQEEFAPLSGGPIREGKTGMLFWMRRHAVFSYSVADMARGKYTVREIQLKTGDPFGFFHRTVRLKCEATWLVFPKVQPLEIPGAGPGRITPDGRQRDLSRFAGIRPYQPTDRLSWLDWKSTARTNQLVAKQFEPERERHASVVFVARRKDTDALFERGVAFTASLVRTLLEAGFTVLLTWSGTEKPLLLRGSVVRATAGANEKLAELSEAEALKADDLRLSGDSRKAGFVVTTDPALAQPVSEFARSARQRQTLFFVTDYGAEDSLKPCKSPYFSLYLLINEQFDRLFKAGG</sequence>
<dbReference type="InterPro" id="IPR002881">
    <property type="entry name" value="DUF58"/>
</dbReference>
<keyword evidence="1" id="KW-0472">Membrane</keyword>
<evidence type="ECO:0000313" key="4">
    <source>
        <dbReference type="Proteomes" id="UP000654670"/>
    </source>
</evidence>
<reference evidence="3" key="2">
    <citation type="submission" date="2020-09" db="EMBL/GenBank/DDBJ databases">
        <authorList>
            <person name="Sun Q."/>
            <person name="Ohkuma M."/>
        </authorList>
    </citation>
    <scope>NUCLEOTIDE SEQUENCE</scope>
    <source>
        <strain evidence="3">JCM 15325</strain>
    </source>
</reference>
<dbReference type="Pfam" id="PF01882">
    <property type="entry name" value="DUF58"/>
    <property type="match status" value="1"/>
</dbReference>
<dbReference type="PANTHER" id="PTHR34351:SF2">
    <property type="entry name" value="DUF58 DOMAIN-CONTAINING PROTEIN"/>
    <property type="match status" value="1"/>
</dbReference>